<keyword evidence="2" id="KW-1185">Reference proteome</keyword>
<evidence type="ECO:0000313" key="2">
    <source>
        <dbReference type="Proteomes" id="UP001443914"/>
    </source>
</evidence>
<proteinExistence type="predicted"/>
<evidence type="ECO:0008006" key="3">
    <source>
        <dbReference type="Google" id="ProtNLM"/>
    </source>
</evidence>
<protein>
    <recommendedName>
        <fullName evidence="3">GAG-pre-integrase domain-containing protein</fullName>
    </recommendedName>
</protein>
<comment type="caution">
    <text evidence="1">The sequence shown here is derived from an EMBL/GenBank/DDBJ whole genome shotgun (WGS) entry which is preliminary data.</text>
</comment>
<dbReference type="Proteomes" id="UP001443914">
    <property type="component" value="Unassembled WGS sequence"/>
</dbReference>
<accession>A0AAW1IGQ8</accession>
<evidence type="ECO:0000313" key="1">
    <source>
        <dbReference type="EMBL" id="KAK9688915.1"/>
    </source>
</evidence>
<gene>
    <name evidence="1" type="ORF">RND81_09G021400</name>
</gene>
<sequence length="501" mass="56917">MVLRWLLNSLARDIRANVIYAKSSKELWTELVKRYGQLKALKLYQLKKDVIYTCHLMKLLLERETHSKVIQLLMGLNSGYDSVKTHILSMDILCPMNKALGFSSKRSSSSNWKKLMLDKEDKEARECTHCLRKVNNIEECFKLKTCAFCNTRCHIKEYCYKLKALNVKAGRSSHGYRRNANNADVLAYNPKQITENNIPLDYYSNSQYFSAHMSSSSQTDLSNVMNSEVVQEIVNNVMSQVLQGFHDKTPSTEDKSSHSIHLAGICCYLSFSVFSGSSMSYTADWIIDSRASNHMAFYYSFLTDIHALNTPILGVVAISPHITLLNVIYNPDFKQNLLSVGRLIDKSNMTLVFLQNDCLFPDRSSNEVLARAYGIGGLYKLRSHSTSSRFQSIPVIPRQTISNNTLFSASSSTSTDVGLIHFKHGHSSSEKLKHALPSLHINKDFFCDSCLRAKHHSLSFPRSSSYASNCFELLYMDVWGPYKTVSLSGARSFFYYPRRSL</sequence>
<dbReference type="EMBL" id="JBDFQZ010000009">
    <property type="protein sequence ID" value="KAK9688915.1"/>
    <property type="molecule type" value="Genomic_DNA"/>
</dbReference>
<organism evidence="1 2">
    <name type="scientific">Saponaria officinalis</name>
    <name type="common">Common soapwort</name>
    <name type="synonym">Lychnis saponaria</name>
    <dbReference type="NCBI Taxonomy" id="3572"/>
    <lineage>
        <taxon>Eukaryota</taxon>
        <taxon>Viridiplantae</taxon>
        <taxon>Streptophyta</taxon>
        <taxon>Embryophyta</taxon>
        <taxon>Tracheophyta</taxon>
        <taxon>Spermatophyta</taxon>
        <taxon>Magnoliopsida</taxon>
        <taxon>eudicotyledons</taxon>
        <taxon>Gunneridae</taxon>
        <taxon>Pentapetalae</taxon>
        <taxon>Caryophyllales</taxon>
        <taxon>Caryophyllaceae</taxon>
        <taxon>Caryophylleae</taxon>
        <taxon>Saponaria</taxon>
    </lineage>
</organism>
<dbReference type="PANTHER" id="PTHR37610:SF6">
    <property type="entry name" value="GAG-POLYPEPTIDE OF LTR COPIA-TYPE-RELATED"/>
    <property type="match status" value="1"/>
</dbReference>
<reference evidence="1" key="1">
    <citation type="submission" date="2024-03" db="EMBL/GenBank/DDBJ databases">
        <title>WGS assembly of Saponaria officinalis var. Norfolk2.</title>
        <authorList>
            <person name="Jenkins J."/>
            <person name="Shu S."/>
            <person name="Grimwood J."/>
            <person name="Barry K."/>
            <person name="Goodstein D."/>
            <person name="Schmutz J."/>
            <person name="Leebens-Mack J."/>
            <person name="Osbourn A."/>
        </authorList>
    </citation>
    <scope>NUCLEOTIDE SEQUENCE [LARGE SCALE GENOMIC DNA]</scope>
    <source>
        <strain evidence="1">JIC</strain>
    </source>
</reference>
<name>A0AAW1IGQ8_SAPOF</name>
<dbReference type="AlphaFoldDB" id="A0AAW1IGQ8"/>
<dbReference type="PANTHER" id="PTHR37610">
    <property type="entry name" value="CCHC-TYPE DOMAIN-CONTAINING PROTEIN"/>
    <property type="match status" value="1"/>
</dbReference>